<dbReference type="Proteomes" id="UP000243579">
    <property type="component" value="Unassembled WGS sequence"/>
</dbReference>
<dbReference type="EMBL" id="JNBR01002715">
    <property type="protein sequence ID" value="OQR81559.1"/>
    <property type="molecule type" value="Genomic_DNA"/>
</dbReference>
<evidence type="ECO:0000313" key="9">
    <source>
        <dbReference type="EMBL" id="OQR81559.1"/>
    </source>
</evidence>
<comment type="subcellular location">
    <subcellularLocation>
        <location evidence="1">Membrane</location>
        <topology evidence="1">Multi-pass membrane protein</topology>
    </subcellularLocation>
</comment>
<dbReference type="InterPro" id="IPR013525">
    <property type="entry name" value="ABC2_TM"/>
</dbReference>
<sequence>MAESLKKTIVIALLQPSPEVYNLFDEILLLNEGHVMYHGPRAQALEYFESLGFKCPPKRDVADFLLDLGTPEQVQYVVNSSASVPRTPSQYADVFRRSTIFATMMGYLEGPHHPLLLADANKHMAEMPPYQVDYTASTKMLIARQLKVFLRNTAFVKSRFIMVLVMGLLYASTFYQVDPEMPVVVLGVIFTSVLFLALGQVPLMPAVLEAREIFYKQRAANFFRTSSFILAQSFTQ</sequence>
<reference evidence="9 10" key="1">
    <citation type="journal article" date="2014" name="Genome Biol. Evol.">
        <title>The secreted proteins of Achlya hypogyna and Thraustotheca clavata identify the ancestral oomycete secretome and reveal gene acquisitions by horizontal gene transfer.</title>
        <authorList>
            <person name="Misner I."/>
            <person name="Blouin N."/>
            <person name="Leonard G."/>
            <person name="Richards T.A."/>
            <person name="Lane C.E."/>
        </authorList>
    </citation>
    <scope>NUCLEOTIDE SEQUENCE [LARGE SCALE GENOMIC DNA]</scope>
    <source>
        <strain evidence="9 10">ATCC 48635</strain>
    </source>
</reference>
<dbReference type="Pfam" id="PF01061">
    <property type="entry name" value="ABC2_membrane"/>
    <property type="match status" value="1"/>
</dbReference>
<proteinExistence type="predicted"/>
<evidence type="ECO:0000259" key="8">
    <source>
        <dbReference type="Pfam" id="PF19055"/>
    </source>
</evidence>
<dbReference type="PANTHER" id="PTHR19241">
    <property type="entry name" value="ATP-BINDING CASSETTE TRANSPORTER"/>
    <property type="match status" value="1"/>
</dbReference>
<keyword evidence="10" id="KW-1185">Reference proteome</keyword>
<keyword evidence="9" id="KW-0067">ATP-binding</keyword>
<protein>
    <submittedName>
        <fullName evidence="9">ATP-binding Cassette (ABC) Superfamily</fullName>
    </submittedName>
</protein>
<evidence type="ECO:0000313" key="10">
    <source>
        <dbReference type="Proteomes" id="UP000243579"/>
    </source>
</evidence>
<keyword evidence="5 6" id="KW-0472">Membrane</keyword>
<gene>
    <name evidence="9" type="ORF">ACHHYP_16458</name>
</gene>
<name>A0A1V9Y776_ACHHY</name>
<evidence type="ECO:0000256" key="6">
    <source>
        <dbReference type="SAM" id="Phobius"/>
    </source>
</evidence>
<evidence type="ECO:0000256" key="3">
    <source>
        <dbReference type="ARBA" id="ARBA00022692"/>
    </source>
</evidence>
<evidence type="ECO:0000256" key="4">
    <source>
        <dbReference type="ARBA" id="ARBA00022989"/>
    </source>
</evidence>
<keyword evidence="3 6" id="KW-0812">Transmembrane</keyword>
<dbReference type="GO" id="GO:0140359">
    <property type="term" value="F:ABC-type transporter activity"/>
    <property type="evidence" value="ECO:0007669"/>
    <property type="project" value="InterPro"/>
</dbReference>
<dbReference type="GO" id="GO:0005524">
    <property type="term" value="F:ATP binding"/>
    <property type="evidence" value="ECO:0007669"/>
    <property type="project" value="UniProtKB-KW"/>
</dbReference>
<keyword evidence="4 6" id="KW-1133">Transmembrane helix</keyword>
<dbReference type="Pfam" id="PF19055">
    <property type="entry name" value="ABC2_membrane_7"/>
    <property type="match status" value="1"/>
</dbReference>
<evidence type="ECO:0000256" key="2">
    <source>
        <dbReference type="ARBA" id="ARBA00022448"/>
    </source>
</evidence>
<comment type="caution">
    <text evidence="9">The sequence shown here is derived from an EMBL/GenBank/DDBJ whole genome shotgun (WGS) entry which is preliminary data.</text>
</comment>
<dbReference type="OrthoDB" id="101590at2759"/>
<evidence type="ECO:0000256" key="5">
    <source>
        <dbReference type="ARBA" id="ARBA00023136"/>
    </source>
</evidence>
<feature type="transmembrane region" description="Helical" evidence="6">
    <location>
        <begin position="183"/>
        <end position="208"/>
    </location>
</feature>
<dbReference type="InterPro" id="IPR043926">
    <property type="entry name" value="ABCG_dom"/>
</dbReference>
<accession>A0A1V9Y776</accession>
<keyword evidence="9" id="KW-0547">Nucleotide-binding</keyword>
<dbReference type="GO" id="GO:0016020">
    <property type="term" value="C:membrane"/>
    <property type="evidence" value="ECO:0007669"/>
    <property type="project" value="UniProtKB-SubCell"/>
</dbReference>
<feature type="non-terminal residue" evidence="9">
    <location>
        <position position="236"/>
    </location>
</feature>
<feature type="domain" description="ABC-2 type transporter transmembrane" evidence="7">
    <location>
        <begin position="138"/>
        <end position="234"/>
    </location>
</feature>
<evidence type="ECO:0000259" key="7">
    <source>
        <dbReference type="Pfam" id="PF01061"/>
    </source>
</evidence>
<dbReference type="STRING" id="1202772.A0A1V9Y776"/>
<feature type="domain" description="ABC transporter family G" evidence="8">
    <location>
        <begin position="15"/>
        <end position="68"/>
    </location>
</feature>
<organism evidence="9 10">
    <name type="scientific">Achlya hypogyna</name>
    <name type="common">Oomycete</name>
    <name type="synonym">Protoachlya hypogyna</name>
    <dbReference type="NCBI Taxonomy" id="1202772"/>
    <lineage>
        <taxon>Eukaryota</taxon>
        <taxon>Sar</taxon>
        <taxon>Stramenopiles</taxon>
        <taxon>Oomycota</taxon>
        <taxon>Saprolegniomycetes</taxon>
        <taxon>Saprolegniales</taxon>
        <taxon>Achlyaceae</taxon>
        <taxon>Achlya</taxon>
    </lineage>
</organism>
<keyword evidence="2" id="KW-0813">Transport</keyword>
<evidence type="ECO:0000256" key="1">
    <source>
        <dbReference type="ARBA" id="ARBA00004141"/>
    </source>
</evidence>
<dbReference type="AlphaFoldDB" id="A0A1V9Y776"/>